<dbReference type="AlphaFoldDB" id="A0A1I7WBD8"/>
<organism evidence="1 2">
    <name type="scientific">Heterorhabditis bacteriophora</name>
    <name type="common">Entomopathogenic nematode worm</name>
    <dbReference type="NCBI Taxonomy" id="37862"/>
    <lineage>
        <taxon>Eukaryota</taxon>
        <taxon>Metazoa</taxon>
        <taxon>Ecdysozoa</taxon>
        <taxon>Nematoda</taxon>
        <taxon>Chromadorea</taxon>
        <taxon>Rhabditida</taxon>
        <taxon>Rhabditina</taxon>
        <taxon>Rhabditomorpha</taxon>
        <taxon>Strongyloidea</taxon>
        <taxon>Heterorhabditidae</taxon>
        <taxon>Heterorhabditis</taxon>
    </lineage>
</organism>
<sequence>MLIYLHLKFVTELLAHPVE</sequence>
<dbReference type="WBParaSite" id="Hba_02015">
    <property type="protein sequence ID" value="Hba_02015"/>
    <property type="gene ID" value="Hba_02015"/>
</dbReference>
<keyword evidence="1" id="KW-1185">Reference proteome</keyword>
<reference evidence="2" key="1">
    <citation type="submission" date="2016-11" db="UniProtKB">
        <authorList>
            <consortium name="WormBaseParasite"/>
        </authorList>
    </citation>
    <scope>IDENTIFICATION</scope>
</reference>
<evidence type="ECO:0000313" key="1">
    <source>
        <dbReference type="Proteomes" id="UP000095283"/>
    </source>
</evidence>
<dbReference type="Proteomes" id="UP000095283">
    <property type="component" value="Unplaced"/>
</dbReference>
<evidence type="ECO:0000313" key="2">
    <source>
        <dbReference type="WBParaSite" id="Hba_02015"/>
    </source>
</evidence>
<protein>
    <submittedName>
        <fullName evidence="2">Uncharacterized protein</fullName>
    </submittedName>
</protein>
<name>A0A1I7WBD8_HETBA</name>
<accession>A0A1I7WBD8</accession>
<proteinExistence type="predicted"/>